<dbReference type="PANTHER" id="PTHR11819:SF195">
    <property type="entry name" value="SODIUM_GLUCOSE COTRANSPORTER 4"/>
    <property type="match status" value="1"/>
</dbReference>
<comment type="subcellular location">
    <subcellularLocation>
        <location evidence="1">Membrane</location>
        <topology evidence="1">Multi-pass membrane protein</topology>
    </subcellularLocation>
</comment>
<keyword evidence="5 7" id="KW-0472">Membrane</keyword>
<reference evidence="8 9" key="1">
    <citation type="journal article" date="2022" name="Syst. Appl. Microbiol.">
        <title>Rhodopirellula aestuarii sp. nov., a novel member of the genus Rhodopirellula isolated from brackish sediments collected in the Tagus River estuary, Portugal.</title>
        <authorList>
            <person name="Vitorino I.R."/>
            <person name="Klimek D."/>
            <person name="Calusinska M."/>
            <person name="Lobo-da-Cunha A."/>
            <person name="Vasconcelos V."/>
            <person name="Lage O.M."/>
        </authorList>
    </citation>
    <scope>NUCLEOTIDE SEQUENCE [LARGE SCALE GENOMIC DNA]</scope>
    <source>
        <strain evidence="8 9">ICT_H3.1</strain>
    </source>
</reference>
<gene>
    <name evidence="8" type="ORF">NB063_13345</name>
</gene>
<feature type="transmembrane region" description="Helical" evidence="7">
    <location>
        <begin position="169"/>
        <end position="196"/>
    </location>
</feature>
<dbReference type="InterPro" id="IPR001734">
    <property type="entry name" value="Na/solute_symporter"/>
</dbReference>
<feature type="transmembrane region" description="Helical" evidence="7">
    <location>
        <begin position="261"/>
        <end position="280"/>
    </location>
</feature>
<feature type="transmembrane region" description="Helical" evidence="7">
    <location>
        <begin position="53"/>
        <end position="78"/>
    </location>
</feature>
<dbReference type="EMBL" id="JAMQBK010000035">
    <property type="protein sequence ID" value="MCM2371590.1"/>
    <property type="molecule type" value="Genomic_DNA"/>
</dbReference>
<proteinExistence type="inferred from homology"/>
<keyword evidence="4 7" id="KW-1133">Transmembrane helix</keyword>
<dbReference type="Pfam" id="PF00474">
    <property type="entry name" value="SSF"/>
    <property type="match status" value="1"/>
</dbReference>
<sequence>MEHTTSELSELGTRVHLGPIDITVAVIYLIGIVAIGLLAAWRHKARQGAADEYFLAGKSLGWASIGLALFATNISTLHLVSFAQNGFDTGLLNGNFEWMAGFTLVMLGLFFAPFYIRSGISTLPDFLERRYNRTCRDCLAFVSVLTAVVIHIAFALLTGGIILEELLEIPMIYSLIVLCVLTGIYTIVGGLLAVVVTESIQTIVLLAGAALITWFAFWQLGGPADSPGGWNGWENLLSILQQEGEEQKLSMLRPHGDKDGMPWYAVLLGYPVLGIWYWCADQTIVQRVLGAKDEQHARQGPIFAGVLKILPVFLFVLPGLLAYALYVDGRLDLSMITVDEEVQSKGVYASMITELLPPGLRGILVAALMAALMSTVSGAMNSISTLVSYDLIKRFNPSVSDKSLVRSGRIAAGVALVLAVALVPALNMFESIYNGMASIISHVAPPITAVLVLGVFWRGSSSRAAATTLIGGSILGIGIFTINTFVPDGILNQLPGGFMMMAFTLCMLCVIGQILLSLMMPDVQRATTDGMPTGSDLAWETPLAALKIPGKTRLGDPRLLSAGLIVVMAILYWIFR</sequence>
<protein>
    <submittedName>
        <fullName evidence="8">Sodium/solute symporter</fullName>
    </submittedName>
</protein>
<evidence type="ECO:0000256" key="7">
    <source>
        <dbReference type="SAM" id="Phobius"/>
    </source>
</evidence>
<name>A0ABT0U4V5_9BACT</name>
<comment type="caution">
    <text evidence="8">The sequence shown here is derived from an EMBL/GenBank/DDBJ whole genome shotgun (WGS) entry which is preliminary data.</text>
</comment>
<feature type="transmembrane region" description="Helical" evidence="7">
    <location>
        <begin position="203"/>
        <end position="221"/>
    </location>
</feature>
<comment type="similarity">
    <text evidence="2 6">Belongs to the sodium:solute symporter (SSF) (TC 2.A.21) family.</text>
</comment>
<feature type="transmembrane region" description="Helical" evidence="7">
    <location>
        <begin position="363"/>
        <end position="389"/>
    </location>
</feature>
<dbReference type="NCBIfam" id="TIGR00813">
    <property type="entry name" value="sss"/>
    <property type="match status" value="1"/>
</dbReference>
<accession>A0ABT0U4V5</accession>
<evidence type="ECO:0000256" key="2">
    <source>
        <dbReference type="ARBA" id="ARBA00006434"/>
    </source>
</evidence>
<dbReference type="Proteomes" id="UP001202961">
    <property type="component" value="Unassembled WGS sequence"/>
</dbReference>
<dbReference type="PROSITE" id="PS50283">
    <property type="entry name" value="NA_SOLUT_SYMP_3"/>
    <property type="match status" value="1"/>
</dbReference>
<evidence type="ECO:0000256" key="5">
    <source>
        <dbReference type="ARBA" id="ARBA00023136"/>
    </source>
</evidence>
<feature type="transmembrane region" description="Helical" evidence="7">
    <location>
        <begin position="435"/>
        <end position="457"/>
    </location>
</feature>
<feature type="transmembrane region" description="Helical" evidence="7">
    <location>
        <begin position="20"/>
        <end position="41"/>
    </location>
</feature>
<evidence type="ECO:0000313" key="9">
    <source>
        <dbReference type="Proteomes" id="UP001202961"/>
    </source>
</evidence>
<feature type="transmembrane region" description="Helical" evidence="7">
    <location>
        <begin position="98"/>
        <end position="117"/>
    </location>
</feature>
<keyword evidence="9" id="KW-1185">Reference proteome</keyword>
<organism evidence="8 9">
    <name type="scientific">Aporhodopirellula aestuarii</name>
    <dbReference type="NCBI Taxonomy" id="2950107"/>
    <lineage>
        <taxon>Bacteria</taxon>
        <taxon>Pseudomonadati</taxon>
        <taxon>Planctomycetota</taxon>
        <taxon>Planctomycetia</taxon>
        <taxon>Pirellulales</taxon>
        <taxon>Pirellulaceae</taxon>
        <taxon>Aporhodopirellula</taxon>
    </lineage>
</organism>
<dbReference type="RefSeq" id="WP_250929225.1">
    <property type="nucleotide sequence ID" value="NZ_JAMQBK010000035.1"/>
</dbReference>
<feature type="transmembrane region" description="Helical" evidence="7">
    <location>
        <begin position="410"/>
        <end position="429"/>
    </location>
</feature>
<feature type="transmembrane region" description="Helical" evidence="7">
    <location>
        <begin position="464"/>
        <end position="486"/>
    </location>
</feature>
<dbReference type="InterPro" id="IPR038377">
    <property type="entry name" value="Na/Glc_symporter_sf"/>
</dbReference>
<evidence type="ECO:0000256" key="1">
    <source>
        <dbReference type="ARBA" id="ARBA00004141"/>
    </source>
</evidence>
<dbReference type="PANTHER" id="PTHR11819">
    <property type="entry name" value="SOLUTE CARRIER FAMILY 5"/>
    <property type="match status" value="1"/>
</dbReference>
<feature type="transmembrane region" description="Helical" evidence="7">
    <location>
        <begin position="559"/>
        <end position="575"/>
    </location>
</feature>
<dbReference type="Gene3D" id="1.20.1730.10">
    <property type="entry name" value="Sodium/glucose cotransporter"/>
    <property type="match status" value="1"/>
</dbReference>
<feature type="transmembrane region" description="Helical" evidence="7">
    <location>
        <begin position="498"/>
        <end position="518"/>
    </location>
</feature>
<evidence type="ECO:0000256" key="4">
    <source>
        <dbReference type="ARBA" id="ARBA00022989"/>
    </source>
</evidence>
<evidence type="ECO:0000256" key="6">
    <source>
        <dbReference type="RuleBase" id="RU362091"/>
    </source>
</evidence>
<evidence type="ECO:0000256" key="3">
    <source>
        <dbReference type="ARBA" id="ARBA00022692"/>
    </source>
</evidence>
<feature type="transmembrane region" description="Helical" evidence="7">
    <location>
        <begin position="138"/>
        <end position="163"/>
    </location>
</feature>
<evidence type="ECO:0000313" key="8">
    <source>
        <dbReference type="EMBL" id="MCM2371590.1"/>
    </source>
</evidence>
<keyword evidence="3 7" id="KW-0812">Transmembrane</keyword>
<feature type="transmembrane region" description="Helical" evidence="7">
    <location>
        <begin position="301"/>
        <end position="326"/>
    </location>
</feature>